<keyword evidence="1" id="KW-0812">Transmembrane</keyword>
<dbReference type="OrthoDB" id="5452892at2"/>
<evidence type="ECO:0000256" key="1">
    <source>
        <dbReference type="SAM" id="Phobius"/>
    </source>
</evidence>
<dbReference type="RefSeq" id="WP_092158714.1">
    <property type="nucleotide sequence ID" value="NZ_FNGA01000001.1"/>
</dbReference>
<proteinExistence type="predicted"/>
<evidence type="ECO:0000313" key="3">
    <source>
        <dbReference type="Proteomes" id="UP000199053"/>
    </source>
</evidence>
<gene>
    <name evidence="2" type="ORF">SAMN05660337_0957</name>
</gene>
<dbReference type="Proteomes" id="UP000199053">
    <property type="component" value="Unassembled WGS sequence"/>
</dbReference>
<accession>A0A1G9D8P9</accession>
<keyword evidence="3" id="KW-1185">Reference proteome</keyword>
<keyword evidence="1" id="KW-1133">Transmembrane helix</keyword>
<protein>
    <submittedName>
        <fullName evidence="2">Uncharacterized protein</fullName>
    </submittedName>
</protein>
<sequence length="300" mass="33603">MSGKSTKSYFKVFILSVSVIVIAGVAGYFKLQDYSAQKVREVTDKYSSIVNIDFERAMINPFDRSIKVWNVQCDFALGGTCSVESFSVKKFDDTHQFPYFFVGEARGVTVPVDFMSMGTLTRDFRKMGYETLSFDLSADYIYEDEAKRMSVRKLCFDGKDICRLDVGFNLGDVKLDSFGLSGLIGVKVLDGGVVLHDNTLITRMIDSSASSAEISPSAYRDGMLEDLQLKMQKSRSLGNGYAEDFYGEMIKFIDNPEHLVVRVEPAKSVPLLYLFMGNSFEELLSLYEVTASTELSTQTN</sequence>
<reference evidence="3" key="1">
    <citation type="submission" date="2016-10" db="EMBL/GenBank/DDBJ databases">
        <authorList>
            <person name="Varghese N."/>
            <person name="Submissions S."/>
        </authorList>
    </citation>
    <scope>NUCLEOTIDE SEQUENCE [LARGE SCALE GENOMIC DNA]</scope>
    <source>
        <strain evidence="3">DSM 16995</strain>
    </source>
</reference>
<organism evidence="2 3">
    <name type="scientific">Maridesulfovibrio ferrireducens</name>
    <dbReference type="NCBI Taxonomy" id="246191"/>
    <lineage>
        <taxon>Bacteria</taxon>
        <taxon>Pseudomonadati</taxon>
        <taxon>Thermodesulfobacteriota</taxon>
        <taxon>Desulfovibrionia</taxon>
        <taxon>Desulfovibrionales</taxon>
        <taxon>Desulfovibrionaceae</taxon>
        <taxon>Maridesulfovibrio</taxon>
    </lineage>
</organism>
<dbReference type="AlphaFoldDB" id="A0A1G9D8P9"/>
<dbReference type="EMBL" id="FNGA01000001">
    <property type="protein sequence ID" value="SDK60308.1"/>
    <property type="molecule type" value="Genomic_DNA"/>
</dbReference>
<name>A0A1G9D8P9_9BACT</name>
<evidence type="ECO:0000313" key="2">
    <source>
        <dbReference type="EMBL" id="SDK60308.1"/>
    </source>
</evidence>
<feature type="transmembrane region" description="Helical" evidence="1">
    <location>
        <begin position="12"/>
        <end position="31"/>
    </location>
</feature>
<keyword evidence="1" id="KW-0472">Membrane</keyword>
<dbReference type="STRING" id="246191.SAMN05660337_0957"/>